<dbReference type="SUPFAM" id="SSF53756">
    <property type="entry name" value="UDP-Glycosyltransferase/glycogen phosphorylase"/>
    <property type="match status" value="1"/>
</dbReference>
<dbReference type="HAMAP" id="MF_00484">
    <property type="entry name" value="Glycogen_synth"/>
    <property type="match status" value="1"/>
</dbReference>
<evidence type="ECO:0000256" key="2">
    <source>
        <dbReference type="ARBA" id="ARBA00002764"/>
    </source>
</evidence>
<keyword evidence="5 8" id="KW-0328">Glycosyltransferase</keyword>
<feature type="domain" description="Glycosyl transferase family 1" evidence="9">
    <location>
        <begin position="282"/>
        <end position="443"/>
    </location>
</feature>
<evidence type="ECO:0000256" key="8">
    <source>
        <dbReference type="HAMAP-Rule" id="MF_00484"/>
    </source>
</evidence>
<comment type="function">
    <text evidence="2 8">Synthesizes alpha-1,4-glucan chains using ADP-glucose.</text>
</comment>
<name>A0A9X4RXJ4_9FLAO</name>
<evidence type="ECO:0000313" key="12">
    <source>
        <dbReference type="Proteomes" id="UP001152599"/>
    </source>
</evidence>
<keyword evidence="7 8" id="KW-0320">Glycogen biosynthesis</keyword>
<organism evidence="11 12">
    <name type="scientific">Profundicola chukchiensis</name>
    <dbReference type="NCBI Taxonomy" id="2961959"/>
    <lineage>
        <taxon>Bacteria</taxon>
        <taxon>Pseudomonadati</taxon>
        <taxon>Bacteroidota</taxon>
        <taxon>Flavobacteriia</taxon>
        <taxon>Flavobacteriales</taxon>
        <taxon>Weeksellaceae</taxon>
        <taxon>Profundicola</taxon>
    </lineage>
</organism>
<dbReference type="GO" id="GO:0005978">
    <property type="term" value="P:glycogen biosynthetic process"/>
    <property type="evidence" value="ECO:0007669"/>
    <property type="project" value="UniProtKB-UniRule"/>
</dbReference>
<evidence type="ECO:0000256" key="5">
    <source>
        <dbReference type="ARBA" id="ARBA00022676"/>
    </source>
</evidence>
<evidence type="ECO:0000256" key="4">
    <source>
        <dbReference type="ARBA" id="ARBA00010281"/>
    </source>
</evidence>
<dbReference type="EC" id="2.4.1.21" evidence="8"/>
<feature type="binding site" evidence="8">
    <location>
        <position position="15"/>
    </location>
    <ligand>
        <name>ADP-alpha-D-glucose</name>
        <dbReference type="ChEBI" id="CHEBI:57498"/>
    </ligand>
</feature>
<dbReference type="Gene3D" id="3.40.50.2000">
    <property type="entry name" value="Glycogen Phosphorylase B"/>
    <property type="match status" value="2"/>
</dbReference>
<evidence type="ECO:0000313" key="11">
    <source>
        <dbReference type="EMBL" id="MDG4946529.1"/>
    </source>
</evidence>
<dbReference type="Pfam" id="PF00534">
    <property type="entry name" value="Glycos_transf_1"/>
    <property type="match status" value="1"/>
</dbReference>
<evidence type="ECO:0000256" key="7">
    <source>
        <dbReference type="ARBA" id="ARBA00023056"/>
    </source>
</evidence>
<evidence type="ECO:0000256" key="6">
    <source>
        <dbReference type="ARBA" id="ARBA00022679"/>
    </source>
</evidence>
<dbReference type="InterPro" id="IPR011835">
    <property type="entry name" value="GS/SS"/>
</dbReference>
<dbReference type="InterPro" id="IPR001296">
    <property type="entry name" value="Glyco_trans_1"/>
</dbReference>
<dbReference type="RefSeq" id="WP_304420914.1">
    <property type="nucleotide sequence ID" value="NZ_JANCMU010000005.1"/>
</dbReference>
<feature type="domain" description="Starch synthase catalytic" evidence="10">
    <location>
        <begin position="2"/>
        <end position="231"/>
    </location>
</feature>
<comment type="pathway">
    <text evidence="3 8">Glycan biosynthesis; glycogen biosynthesis.</text>
</comment>
<dbReference type="EMBL" id="JANCMU010000005">
    <property type="protein sequence ID" value="MDG4946529.1"/>
    <property type="molecule type" value="Genomic_DNA"/>
</dbReference>
<keyword evidence="12" id="KW-1185">Reference proteome</keyword>
<evidence type="ECO:0000256" key="1">
    <source>
        <dbReference type="ARBA" id="ARBA00001478"/>
    </source>
</evidence>
<comment type="caution">
    <text evidence="11">The sequence shown here is derived from an EMBL/GenBank/DDBJ whole genome shotgun (WGS) entry which is preliminary data.</text>
</comment>
<sequence length="470" mass="54507">MQIVHLSAECYPVAKVGGLADVVGALPKYLNNLDGVQSMVVMPFVENEFTKTRKLIMDYETTMPFGNRQLFVKILKNDDLGFPVFLVQIEGFTHREEVYGYRNDPYFFTAFQIAALNWIHQWALLPDVIHCHDYHTGFVPFFMKHAHQYPRFRNIPSIFTIHNGQYQGQMSWDVVDYFPWFNTWDLPLLDFDNTLHAMATAIKSAWRVTTVSPQYMKELMEGDSSLSGLLRHERKKCVGILNGIDIEEWNPATDNKLDHPYSRKTVEEGKKRNKQQLCDYFGFNPDYPIISFIGRFVDQKGADVLSDAIWKALTNYDSKINFLILGSGDNQLANGLEQMKIFTDGRFNCFIGYNEALAHKVYAGSDFLIMPSRFEPCGLNQFYALRYGTVPIVRTVGGLLDSVKDINDEGGNGIRFINLNTDDLLHSFYRATELYEDKERFQKTRKFIMKQDFSWETSAKKYMKLYEEFR</sequence>
<comment type="similarity">
    <text evidence="4 8">Belongs to the glycosyltransferase 1 family. Bacterial/plant glycogen synthase subfamily.</text>
</comment>
<dbReference type="CDD" id="cd03791">
    <property type="entry name" value="GT5_Glycogen_synthase_DULL1-like"/>
    <property type="match status" value="1"/>
</dbReference>
<gene>
    <name evidence="8" type="primary">glgA</name>
    <name evidence="11" type="ORF">NMK71_08895</name>
</gene>
<dbReference type="PANTHER" id="PTHR45825">
    <property type="entry name" value="GRANULE-BOUND STARCH SYNTHASE 1, CHLOROPLASTIC/AMYLOPLASTIC"/>
    <property type="match status" value="1"/>
</dbReference>
<evidence type="ECO:0000256" key="3">
    <source>
        <dbReference type="ARBA" id="ARBA00004964"/>
    </source>
</evidence>
<keyword evidence="6 8" id="KW-0808">Transferase</keyword>
<dbReference type="GO" id="GO:0004373">
    <property type="term" value="F:alpha-1,4-glucan glucosyltransferase (UDP-glucose donor) activity"/>
    <property type="evidence" value="ECO:0007669"/>
    <property type="project" value="InterPro"/>
</dbReference>
<evidence type="ECO:0000259" key="9">
    <source>
        <dbReference type="Pfam" id="PF00534"/>
    </source>
</evidence>
<dbReference type="PANTHER" id="PTHR45825:SF11">
    <property type="entry name" value="ALPHA AMYLASE DOMAIN-CONTAINING PROTEIN"/>
    <property type="match status" value="1"/>
</dbReference>
<protein>
    <recommendedName>
        <fullName evidence="8">Glycogen synthase</fullName>
        <ecNumber evidence="8">2.4.1.21</ecNumber>
    </recommendedName>
    <alternativeName>
        <fullName evidence="8">Starch [bacterial glycogen] synthase</fullName>
    </alternativeName>
</protein>
<dbReference type="Proteomes" id="UP001152599">
    <property type="component" value="Unassembled WGS sequence"/>
</dbReference>
<dbReference type="NCBIfam" id="TIGR02095">
    <property type="entry name" value="glgA"/>
    <property type="match status" value="1"/>
</dbReference>
<dbReference type="GO" id="GO:0009011">
    <property type="term" value="F:alpha-1,4-glucan glucosyltransferase (ADP-glucose donor) activity"/>
    <property type="evidence" value="ECO:0007669"/>
    <property type="project" value="UniProtKB-UniRule"/>
</dbReference>
<dbReference type="InterPro" id="IPR013534">
    <property type="entry name" value="Starch_synth_cat_dom"/>
</dbReference>
<accession>A0A9X4RXJ4</accession>
<proteinExistence type="inferred from homology"/>
<reference evidence="11" key="1">
    <citation type="submission" date="2022-07" db="EMBL/GenBank/DDBJ databases">
        <title>Description and genome-wide analysis of Profundicola chukchiensis gen. nov., sp. nov., marine bacteria isolated from bottom sediments of the Chukchi Sea.</title>
        <authorList>
            <person name="Romanenko L."/>
            <person name="Otstavnykh N."/>
            <person name="Kurilenko V."/>
            <person name="Eremeev V."/>
            <person name="Velansky P."/>
            <person name="Mikhailov V."/>
            <person name="Isaeva M."/>
        </authorList>
    </citation>
    <scope>NUCLEOTIDE SEQUENCE</scope>
    <source>
        <strain evidence="11">KMM 9713</strain>
    </source>
</reference>
<comment type="catalytic activity">
    <reaction evidence="1 8">
        <text>[(1-&gt;4)-alpha-D-glucosyl](n) + ADP-alpha-D-glucose = [(1-&gt;4)-alpha-D-glucosyl](n+1) + ADP + H(+)</text>
        <dbReference type="Rhea" id="RHEA:18189"/>
        <dbReference type="Rhea" id="RHEA-COMP:9584"/>
        <dbReference type="Rhea" id="RHEA-COMP:9587"/>
        <dbReference type="ChEBI" id="CHEBI:15378"/>
        <dbReference type="ChEBI" id="CHEBI:15444"/>
        <dbReference type="ChEBI" id="CHEBI:57498"/>
        <dbReference type="ChEBI" id="CHEBI:456216"/>
        <dbReference type="EC" id="2.4.1.21"/>
    </reaction>
</comment>
<evidence type="ECO:0000259" key="10">
    <source>
        <dbReference type="Pfam" id="PF08323"/>
    </source>
</evidence>
<dbReference type="AlphaFoldDB" id="A0A9X4RXJ4"/>
<dbReference type="Pfam" id="PF08323">
    <property type="entry name" value="Glyco_transf_5"/>
    <property type="match status" value="1"/>
</dbReference>